<sequence>MGRHLNQHVKQKQKAIDVLAGRNPKRRRDRERYESCPVPFVHAPKPKPSKLRPGQADCT</sequence>
<organism evidence="2 3">
    <name type="scientific">Paludisphaera borealis</name>
    <dbReference type="NCBI Taxonomy" id="1387353"/>
    <lineage>
        <taxon>Bacteria</taxon>
        <taxon>Pseudomonadati</taxon>
        <taxon>Planctomycetota</taxon>
        <taxon>Planctomycetia</taxon>
        <taxon>Isosphaerales</taxon>
        <taxon>Isosphaeraceae</taxon>
        <taxon>Paludisphaera</taxon>
    </lineage>
</organism>
<reference evidence="3" key="1">
    <citation type="submission" date="2016-12" db="EMBL/GenBank/DDBJ databases">
        <title>Comparative genomics of four Isosphaeraceae planctomycetes: a common pool of plasmids and glycoside hydrolase genes.</title>
        <authorList>
            <person name="Ivanova A."/>
        </authorList>
    </citation>
    <scope>NUCLEOTIDE SEQUENCE [LARGE SCALE GENOMIC DNA]</scope>
    <source>
        <strain evidence="3">PX4</strain>
    </source>
</reference>
<keyword evidence="3" id="KW-1185">Reference proteome</keyword>
<feature type="compositionally biased region" description="Basic residues" evidence="1">
    <location>
        <begin position="1"/>
        <end position="13"/>
    </location>
</feature>
<dbReference type="Proteomes" id="UP000186309">
    <property type="component" value="Chromosome"/>
</dbReference>
<dbReference type="STRING" id="1387353.BSF38_01935"/>
<dbReference type="KEGG" id="pbor:BSF38_01935"/>
<protein>
    <submittedName>
        <fullName evidence="2">Uncharacterized protein</fullName>
    </submittedName>
</protein>
<gene>
    <name evidence="2" type="ORF">BSF38_01935</name>
</gene>
<evidence type="ECO:0000256" key="1">
    <source>
        <dbReference type="SAM" id="MobiDB-lite"/>
    </source>
</evidence>
<accession>A0A1U7CNF0</accession>
<evidence type="ECO:0000313" key="2">
    <source>
        <dbReference type="EMBL" id="APW60465.1"/>
    </source>
</evidence>
<dbReference type="RefSeq" id="WP_076345124.1">
    <property type="nucleotide sequence ID" value="NZ_CP019082.1"/>
</dbReference>
<feature type="region of interest" description="Disordered" evidence="1">
    <location>
        <begin position="1"/>
        <end position="59"/>
    </location>
</feature>
<dbReference type="AlphaFoldDB" id="A0A1U7CNF0"/>
<name>A0A1U7CNF0_9BACT</name>
<evidence type="ECO:0000313" key="3">
    <source>
        <dbReference type="Proteomes" id="UP000186309"/>
    </source>
</evidence>
<proteinExistence type="predicted"/>
<dbReference type="EMBL" id="CP019082">
    <property type="protein sequence ID" value="APW60465.1"/>
    <property type="molecule type" value="Genomic_DNA"/>
</dbReference>